<dbReference type="EMBL" id="PP179332">
    <property type="protein sequence ID" value="XAI71263.1"/>
    <property type="molecule type" value="Genomic_DNA"/>
</dbReference>
<dbReference type="InterPro" id="IPR007048">
    <property type="entry name" value="IraD/Gp25-like"/>
</dbReference>
<feature type="domain" description="IraD/Gp25-like" evidence="1">
    <location>
        <begin position="29"/>
        <end position="98"/>
    </location>
</feature>
<organism evidence="2">
    <name type="scientific">Pseudomonas phage Cygsa01</name>
    <dbReference type="NCBI Taxonomy" id="3138529"/>
    <lineage>
        <taxon>Viruses</taxon>
    </lineage>
</organism>
<dbReference type="Pfam" id="PF04965">
    <property type="entry name" value="GPW_gp25"/>
    <property type="match status" value="1"/>
</dbReference>
<accession>A0AAU6W430</accession>
<evidence type="ECO:0000313" key="2">
    <source>
        <dbReference type="EMBL" id="XAI71263.1"/>
    </source>
</evidence>
<proteinExistence type="predicted"/>
<gene>
    <name evidence="2" type="ORF">Cygsa01_00217</name>
</gene>
<reference evidence="2" key="1">
    <citation type="journal article" date="2024" name="J. Gen. Virol.">
        <title>Novel phages of Pseudomonas syringae unveil numerous potential auxiliary metabolic genes.</title>
        <authorList>
            <person name="Feltin C."/>
            <person name="Garneau J.R."/>
            <person name="Morris C.E."/>
            <person name="Berard A."/>
            <person name="Torres-Barcelo C."/>
        </authorList>
    </citation>
    <scope>NUCLEOTIDE SEQUENCE</scope>
</reference>
<protein>
    <submittedName>
        <fullName evidence="2">Baseplate wedge protein</fullName>
    </submittedName>
</protein>
<sequence length="130" mass="14353">MATKQIVYRDFDLTFAPHPMSGDISMRTNEAAVVQSIKTLVMSMEEEILGAPQIGGGVYGLLFGQAGPLTEVMIQNRIEDTIRAYEPRCDLKSVTVTRAGEGQGYMIGLVFYILNNPEPVEVAMALKRLR</sequence>
<dbReference type="SUPFAM" id="SSF160719">
    <property type="entry name" value="gpW/gp25-like"/>
    <property type="match status" value="1"/>
</dbReference>
<name>A0AAU6W430_9VIRU</name>
<evidence type="ECO:0000259" key="1">
    <source>
        <dbReference type="Pfam" id="PF04965"/>
    </source>
</evidence>
<dbReference type="Gene3D" id="3.10.450.40">
    <property type="match status" value="1"/>
</dbReference>